<evidence type="ECO:0000256" key="5">
    <source>
        <dbReference type="ARBA" id="ARBA00022793"/>
    </source>
</evidence>
<dbReference type="PANTHER" id="PTHR19278">
    <property type="entry name" value="OROTATE PHOSPHORIBOSYLTRANSFERASE"/>
    <property type="match status" value="1"/>
</dbReference>
<protein>
    <recommendedName>
        <fullName evidence="9">Orotate phosphoribosyltransferase</fullName>
        <shortName evidence="9">OPRT</shortName>
        <shortName evidence="9">OPRTase</shortName>
        <ecNumber evidence="9">2.4.2.10</ecNumber>
    </recommendedName>
</protein>
<dbReference type="NCBIfam" id="TIGR00336">
    <property type="entry name" value="pyrE"/>
    <property type="match status" value="1"/>
</dbReference>
<dbReference type="GO" id="GO:0006207">
    <property type="term" value="P:'de novo' pyrimidine nucleobase biosynthetic process"/>
    <property type="evidence" value="ECO:0007669"/>
    <property type="project" value="InterPro"/>
</dbReference>
<organism evidence="11 12">
    <name type="scientific">Crocosphaera subtropica (strain ATCC 51142 / BH68)</name>
    <name type="common">Cyanothece sp. (strain ATCC 51142)</name>
    <dbReference type="NCBI Taxonomy" id="43989"/>
    <lineage>
        <taxon>Bacteria</taxon>
        <taxon>Bacillati</taxon>
        <taxon>Cyanobacteriota</taxon>
        <taxon>Cyanophyceae</taxon>
        <taxon>Oscillatoriophycideae</taxon>
        <taxon>Chroococcales</taxon>
        <taxon>Aphanothecaceae</taxon>
        <taxon>Crocosphaera</taxon>
        <taxon>Crocosphaera subtropica</taxon>
    </lineage>
</organism>
<dbReference type="Pfam" id="PF00215">
    <property type="entry name" value="OMPdecase"/>
    <property type="match status" value="1"/>
</dbReference>
<dbReference type="RefSeq" id="WP_009546584.1">
    <property type="nucleotide sequence ID" value="NC_010546.1"/>
</dbReference>
<comment type="catalytic activity">
    <reaction evidence="9">
        <text>orotidine 5'-phosphate + diphosphate = orotate + 5-phospho-alpha-D-ribose 1-diphosphate</text>
        <dbReference type="Rhea" id="RHEA:10380"/>
        <dbReference type="ChEBI" id="CHEBI:30839"/>
        <dbReference type="ChEBI" id="CHEBI:33019"/>
        <dbReference type="ChEBI" id="CHEBI:57538"/>
        <dbReference type="ChEBI" id="CHEBI:58017"/>
        <dbReference type="EC" id="2.4.2.10"/>
    </reaction>
</comment>
<accession>B1WP71</accession>
<comment type="cofactor">
    <cofactor evidence="9">
        <name>Mg(2+)</name>
        <dbReference type="ChEBI" id="CHEBI:18420"/>
    </cofactor>
</comment>
<comment type="pathway">
    <text evidence="1">Pyrimidine metabolism; UMP biosynthesis via de novo pathway; UMP from orotate: step 2/2.</text>
</comment>
<dbReference type="InterPro" id="IPR001754">
    <property type="entry name" value="OMPdeCOase_dom"/>
</dbReference>
<evidence type="ECO:0000256" key="1">
    <source>
        <dbReference type="ARBA" id="ARBA00004861"/>
    </source>
</evidence>
<evidence type="ECO:0000259" key="10">
    <source>
        <dbReference type="SMART" id="SM00934"/>
    </source>
</evidence>
<evidence type="ECO:0000313" key="11">
    <source>
        <dbReference type="EMBL" id="ACB49853.1"/>
    </source>
</evidence>
<dbReference type="EC" id="2.4.2.10" evidence="9"/>
<dbReference type="KEGG" id="cyt:cce_0502"/>
<keyword evidence="7" id="KW-0456">Lyase</keyword>
<dbReference type="InterPro" id="IPR013785">
    <property type="entry name" value="Aldolase_TIM"/>
</dbReference>
<comment type="pathway">
    <text evidence="2 9">Pyrimidine metabolism; UMP biosynthesis via de novo pathway; UMP from orotate: step 1/2.</text>
</comment>
<evidence type="ECO:0000256" key="3">
    <source>
        <dbReference type="ARBA" id="ARBA00022676"/>
    </source>
</evidence>
<dbReference type="GO" id="GO:0044205">
    <property type="term" value="P:'de novo' UMP biosynthetic process"/>
    <property type="evidence" value="ECO:0007669"/>
    <property type="project" value="UniProtKB-UniRule"/>
</dbReference>
<proteinExistence type="inferred from homology"/>
<dbReference type="UniPathway" id="UPA00070">
    <property type="reaction ID" value="UER00119"/>
</dbReference>
<dbReference type="PANTHER" id="PTHR19278:SF9">
    <property type="entry name" value="URIDINE 5'-MONOPHOSPHATE SYNTHASE"/>
    <property type="match status" value="1"/>
</dbReference>
<dbReference type="Gene3D" id="3.40.50.2020">
    <property type="match status" value="1"/>
</dbReference>
<evidence type="ECO:0000256" key="6">
    <source>
        <dbReference type="ARBA" id="ARBA00022975"/>
    </source>
</evidence>
<dbReference type="EMBL" id="CP000806">
    <property type="protein sequence ID" value="ACB49853.1"/>
    <property type="molecule type" value="Genomic_DNA"/>
</dbReference>
<dbReference type="CDD" id="cd06223">
    <property type="entry name" value="PRTases_typeI"/>
    <property type="match status" value="1"/>
</dbReference>
<dbReference type="GO" id="GO:0004590">
    <property type="term" value="F:orotidine-5'-phosphate decarboxylase activity"/>
    <property type="evidence" value="ECO:0007669"/>
    <property type="project" value="UniProtKB-UniRule"/>
</dbReference>
<comment type="catalytic activity">
    <reaction evidence="8">
        <text>orotidine 5'-phosphate + H(+) = UMP + CO2</text>
        <dbReference type="Rhea" id="RHEA:11596"/>
        <dbReference type="ChEBI" id="CHEBI:15378"/>
        <dbReference type="ChEBI" id="CHEBI:16526"/>
        <dbReference type="ChEBI" id="CHEBI:57538"/>
        <dbReference type="ChEBI" id="CHEBI:57865"/>
        <dbReference type="EC" id="4.1.1.23"/>
    </reaction>
</comment>
<dbReference type="eggNOG" id="COG0461">
    <property type="taxonomic scope" value="Bacteria"/>
</dbReference>
<comment type="caution">
    <text evidence="9">Lacks conserved residue(s) required for the propagation of feature annotation.</text>
</comment>
<dbReference type="STRING" id="43989.cce_0502"/>
<dbReference type="GO" id="GO:0000287">
    <property type="term" value="F:magnesium ion binding"/>
    <property type="evidence" value="ECO:0007669"/>
    <property type="project" value="UniProtKB-UniRule"/>
</dbReference>
<dbReference type="Pfam" id="PF00156">
    <property type="entry name" value="Pribosyltran"/>
    <property type="match status" value="1"/>
</dbReference>
<keyword evidence="4 9" id="KW-0808">Transferase</keyword>
<evidence type="ECO:0000256" key="8">
    <source>
        <dbReference type="ARBA" id="ARBA00049157"/>
    </source>
</evidence>
<comment type="subunit">
    <text evidence="9">Homodimer.</text>
</comment>
<keyword evidence="9" id="KW-0460">Magnesium</keyword>
<dbReference type="Proteomes" id="UP000001203">
    <property type="component" value="Chromosome circular"/>
</dbReference>
<comment type="similarity">
    <text evidence="9">Belongs to the purine/pyrimidine phosphoribosyltransferase family. PyrE subfamily.</text>
</comment>
<dbReference type="GO" id="GO:0004588">
    <property type="term" value="F:orotate phosphoribosyltransferase activity"/>
    <property type="evidence" value="ECO:0007669"/>
    <property type="project" value="UniProtKB-UniRule"/>
</dbReference>
<dbReference type="SMART" id="SM00934">
    <property type="entry name" value="OMPdecase"/>
    <property type="match status" value="1"/>
</dbReference>
<keyword evidence="12" id="KW-1185">Reference proteome</keyword>
<keyword evidence="3 9" id="KW-0328">Glycosyltransferase</keyword>
<reference evidence="11 12" key="1">
    <citation type="journal article" date="2008" name="Proc. Natl. Acad. Sci. U.S.A.">
        <title>The genome of Cyanothece 51142, a unicellular diazotrophic cyanobacterium important in the marine nitrogen cycle.</title>
        <authorList>
            <person name="Welsh E.A."/>
            <person name="Liberton M."/>
            <person name="Stoeckel J."/>
            <person name="Loh T."/>
            <person name="Elvitigala T."/>
            <person name="Wang C."/>
            <person name="Wollam A."/>
            <person name="Fulton R.S."/>
            <person name="Clifton S.W."/>
            <person name="Jacobs J.M."/>
            <person name="Aurora R."/>
            <person name="Ghosh B.K."/>
            <person name="Sherman L.A."/>
            <person name="Smith R.D."/>
            <person name="Wilson R.K."/>
            <person name="Pakrasi H.B."/>
        </authorList>
    </citation>
    <scope>NUCLEOTIDE SEQUENCE [LARGE SCALE GENOMIC DNA]</scope>
    <source>
        <strain evidence="12">ATCC 51142 / BH68</strain>
    </source>
</reference>
<dbReference type="eggNOG" id="COG0284">
    <property type="taxonomic scope" value="Bacteria"/>
</dbReference>
<feature type="binding site" evidence="9">
    <location>
        <position position="378"/>
    </location>
    <ligand>
        <name>5-phospho-alpha-D-ribose 1-diphosphate</name>
        <dbReference type="ChEBI" id="CHEBI:58017"/>
        <note>ligand shared between dimeric partners</note>
    </ligand>
</feature>
<dbReference type="SUPFAM" id="SSF53271">
    <property type="entry name" value="PRTase-like"/>
    <property type="match status" value="1"/>
</dbReference>
<dbReference type="InterPro" id="IPR011060">
    <property type="entry name" value="RibuloseP-bd_barrel"/>
</dbReference>
<feature type="domain" description="Orotidine 5'-phosphate decarboxylase" evidence="10">
    <location>
        <begin position="17"/>
        <end position="228"/>
    </location>
</feature>
<dbReference type="InterPro" id="IPR023031">
    <property type="entry name" value="OPRT"/>
</dbReference>
<keyword evidence="6 9" id="KW-0665">Pyrimidine biosynthesis</keyword>
<feature type="binding site" evidence="9">
    <location>
        <position position="384"/>
    </location>
    <ligand>
        <name>5-phospho-alpha-D-ribose 1-diphosphate</name>
        <dbReference type="ChEBI" id="CHEBI:58017"/>
        <note>ligand shared between dimeric partners</note>
    </ligand>
</feature>
<evidence type="ECO:0000256" key="2">
    <source>
        <dbReference type="ARBA" id="ARBA00004889"/>
    </source>
</evidence>
<dbReference type="InterPro" id="IPR004467">
    <property type="entry name" value="Or_phspho_trans_dom"/>
</dbReference>
<dbReference type="AlphaFoldDB" id="B1WP71"/>
<evidence type="ECO:0000256" key="4">
    <source>
        <dbReference type="ARBA" id="ARBA00022679"/>
    </source>
</evidence>
<feature type="binding site" description="in other chain" evidence="9">
    <location>
        <begin position="404"/>
        <end position="412"/>
    </location>
    <ligand>
        <name>5-phospho-alpha-D-ribose 1-diphosphate</name>
        <dbReference type="ChEBI" id="CHEBI:58017"/>
        <note>ligand shared between dimeric partners</note>
    </ligand>
</feature>
<sequence>MNFFEKLTQRITNYNTLLILGLDPNPEMMPQDEDSYQGQQSLIIALESWLKWIIEQTSGLVCAYKPTLGFYEALGSEGLDLLLKVIQAIPDDIPIILDAKHGDINTSTIFAKTIFEQWNVDAVTVSPYAGQDHIAPFLVYPDRGVFVLCHTSNPSAVILQEYPTDEAPFYLEVIKEARTWATPEQLFLELGTTNLAVIKKTRSLAPERLLLLRSIWSKGNDINDILKAALTPMGDGVLIPIPQDFLKSSDLQEQVKNLNEDINQYRQTIIQNPQNCDLWSPNVCLLNSHPHQDLILQLYDIGCLLFGEYVQASGATFSYYIDLRKIISKPQLFHQVLSAYADILKSLNFDRIAGIPYGSLPTATGLSLMLHHPMIYPRKEVKAHGTRRLIEGNFKAGEKVVIVDDILITGKSVKEGAEKLTSSGLVVKDIVVFIDHEQGVKDKLKKEGYQAYSVLTISEITETLYEAGRINEQQYKSFFKH</sequence>
<evidence type="ECO:0000256" key="7">
    <source>
        <dbReference type="ARBA" id="ARBA00023239"/>
    </source>
</evidence>
<dbReference type="NCBIfam" id="TIGR02127">
    <property type="entry name" value="pyrF_sub2"/>
    <property type="match status" value="1"/>
</dbReference>
<evidence type="ECO:0000313" key="12">
    <source>
        <dbReference type="Proteomes" id="UP000001203"/>
    </source>
</evidence>
<feature type="binding site" description="in other chain" evidence="9">
    <location>
        <position position="379"/>
    </location>
    <ligand>
        <name>5-phospho-alpha-D-ribose 1-diphosphate</name>
        <dbReference type="ChEBI" id="CHEBI:58017"/>
        <note>ligand shared between dimeric partners</note>
    </ligand>
</feature>
<dbReference type="CDD" id="cd04725">
    <property type="entry name" value="OMP_decarboxylase_like"/>
    <property type="match status" value="1"/>
</dbReference>
<evidence type="ECO:0000256" key="9">
    <source>
        <dbReference type="HAMAP-Rule" id="MF_01208"/>
    </source>
</evidence>
<dbReference type="HOGENOM" id="CLU_027768_0_0_3"/>
<feature type="binding site" evidence="9">
    <location>
        <position position="382"/>
    </location>
    <ligand>
        <name>5-phospho-alpha-D-ribose 1-diphosphate</name>
        <dbReference type="ChEBI" id="CHEBI:58017"/>
        <note>ligand shared between dimeric partners</note>
    </ligand>
</feature>
<dbReference type="OrthoDB" id="9802134at2"/>
<dbReference type="InterPro" id="IPR000836">
    <property type="entry name" value="PRTase_dom"/>
</dbReference>
<dbReference type="Gene3D" id="3.20.20.70">
    <property type="entry name" value="Aldolase class I"/>
    <property type="match status" value="1"/>
</dbReference>
<comment type="function">
    <text evidence="9">Catalyzes the transfer of a ribosyl phosphate group from 5-phosphoribose 1-diphosphate to orotate, leading to the formation of orotidine monophosphate (OMP).</text>
</comment>
<gene>
    <name evidence="11" type="primary">pyrFE</name>
    <name evidence="9" type="synonym">pyrE</name>
    <name evidence="11" type="ordered locus">cce_0502</name>
</gene>
<dbReference type="HAMAP" id="MF_01208">
    <property type="entry name" value="PyrE"/>
    <property type="match status" value="1"/>
</dbReference>
<dbReference type="SUPFAM" id="SSF51366">
    <property type="entry name" value="Ribulose-phoshate binding barrel"/>
    <property type="match status" value="1"/>
</dbReference>
<dbReference type="NCBIfam" id="NF004034">
    <property type="entry name" value="PRK05500.1"/>
    <property type="match status" value="1"/>
</dbReference>
<dbReference type="InterPro" id="IPR029057">
    <property type="entry name" value="PRTase-like"/>
</dbReference>
<name>B1WP71_CROS5</name>
<keyword evidence="5" id="KW-0210">Decarboxylase</keyword>
<dbReference type="InterPro" id="IPR011995">
    <property type="entry name" value="OMPdecase_type-2"/>
</dbReference>